<feature type="compositionally biased region" description="Basic and acidic residues" evidence="9">
    <location>
        <begin position="292"/>
        <end position="309"/>
    </location>
</feature>
<dbReference type="SMART" id="SM01174">
    <property type="entry name" value="DUF4205"/>
    <property type="match status" value="1"/>
</dbReference>
<dbReference type="EC" id="3.4.19.12" evidence="8"/>
<evidence type="ECO:0000256" key="8">
    <source>
        <dbReference type="RuleBase" id="RU367088"/>
    </source>
</evidence>
<reference evidence="11 12" key="1">
    <citation type="submission" date="2022-05" db="EMBL/GenBank/DDBJ databases">
        <authorList>
            <consortium name="Genoscope - CEA"/>
            <person name="William W."/>
        </authorList>
    </citation>
    <scope>NUCLEOTIDE SEQUENCE [LARGE SCALE GENOMIC DNA]</scope>
</reference>
<keyword evidence="5 8" id="KW-0378">Hydrolase</keyword>
<dbReference type="GO" id="GO:0006508">
    <property type="term" value="P:proteolysis"/>
    <property type="evidence" value="ECO:0007669"/>
    <property type="project" value="UniProtKB-KW"/>
</dbReference>
<dbReference type="GO" id="GO:1990380">
    <property type="term" value="F:K48-linked deubiquitinase activity"/>
    <property type="evidence" value="ECO:0007669"/>
    <property type="project" value="UniProtKB-UniRule"/>
</dbReference>
<keyword evidence="6 8" id="KW-0788">Thiol protease</keyword>
<feature type="region of interest" description="Disordered" evidence="9">
    <location>
        <begin position="85"/>
        <end position="249"/>
    </location>
</feature>
<feature type="compositionally biased region" description="Polar residues" evidence="9">
    <location>
        <begin position="262"/>
        <end position="271"/>
    </location>
</feature>
<keyword evidence="4 8" id="KW-0833">Ubl conjugation pathway</keyword>
<dbReference type="EMBL" id="CALNXJ010000035">
    <property type="protein sequence ID" value="CAH3141534.1"/>
    <property type="molecule type" value="Genomic_DNA"/>
</dbReference>
<evidence type="ECO:0000256" key="1">
    <source>
        <dbReference type="ARBA" id="ARBA00000707"/>
    </source>
</evidence>
<comment type="catalytic activity">
    <reaction evidence="1 8">
        <text>Thiol-dependent hydrolysis of ester, thioester, amide, peptide and isopeptide bonds formed by the C-terminal Gly of ubiquitin (a 76-residue protein attached to proteins as an intracellular targeting signal).</text>
        <dbReference type="EC" id="3.4.19.12"/>
    </reaction>
</comment>
<dbReference type="Proteomes" id="UP001159428">
    <property type="component" value="Unassembled WGS sequence"/>
</dbReference>
<evidence type="ECO:0000256" key="9">
    <source>
        <dbReference type="SAM" id="MobiDB-lite"/>
    </source>
</evidence>
<dbReference type="PANTHER" id="PTHR12473">
    <property type="entry name" value="UBIQUITIN CARBOXYL-TERMINAL HYDROLASE MINDY-4-RELATED"/>
    <property type="match status" value="1"/>
</dbReference>
<dbReference type="GO" id="GO:0071108">
    <property type="term" value="P:protein K48-linked deubiquitination"/>
    <property type="evidence" value="ECO:0007669"/>
    <property type="project" value="InterPro"/>
</dbReference>
<dbReference type="Gene3D" id="1.20.960.40">
    <property type="match status" value="1"/>
</dbReference>
<dbReference type="Pfam" id="PF26038">
    <property type="entry name" value="Dimer_MINDY4_N"/>
    <property type="match status" value="1"/>
</dbReference>
<feature type="domain" description="Deubiquitinating enzyme MINDY-3/4 conserved" evidence="10">
    <location>
        <begin position="377"/>
        <end position="709"/>
    </location>
</feature>
<comment type="caution">
    <text evidence="11">The sequence shown here is derived from an EMBL/GenBank/DDBJ whole genome shotgun (WGS) entry which is preliminary data.</text>
</comment>
<evidence type="ECO:0000256" key="6">
    <source>
        <dbReference type="ARBA" id="ARBA00022807"/>
    </source>
</evidence>
<name>A0AAU9XAB5_9CNID</name>
<evidence type="ECO:0000256" key="3">
    <source>
        <dbReference type="ARBA" id="ARBA00022670"/>
    </source>
</evidence>
<keyword evidence="3 8" id="KW-0645">Protease</keyword>
<evidence type="ECO:0000256" key="7">
    <source>
        <dbReference type="ARBA" id="ARBA00037630"/>
    </source>
</evidence>
<gene>
    <name evidence="11" type="ORF">PMEA_00019782</name>
</gene>
<dbReference type="Pfam" id="PF13898">
    <property type="entry name" value="MINDY-3_4_CD"/>
    <property type="match status" value="1"/>
</dbReference>
<evidence type="ECO:0000256" key="5">
    <source>
        <dbReference type="ARBA" id="ARBA00022801"/>
    </source>
</evidence>
<dbReference type="GO" id="GO:0004843">
    <property type="term" value="F:cysteine-type deubiquitinase activity"/>
    <property type="evidence" value="ECO:0007669"/>
    <property type="project" value="UniProtKB-UniRule"/>
</dbReference>
<comment type="function">
    <text evidence="7">Probable hydrolase that can remove 'Lys-48'-linked conjugated ubiquitin from proteins.</text>
</comment>
<evidence type="ECO:0000259" key="10">
    <source>
        <dbReference type="SMART" id="SM01174"/>
    </source>
</evidence>
<dbReference type="InterPro" id="IPR006594">
    <property type="entry name" value="LisH"/>
</dbReference>
<dbReference type="InterPro" id="IPR025257">
    <property type="entry name" value="MINDY-3/4_CD"/>
</dbReference>
<dbReference type="PROSITE" id="PS50896">
    <property type="entry name" value="LISH"/>
    <property type="match status" value="1"/>
</dbReference>
<feature type="compositionally biased region" description="Polar residues" evidence="9">
    <location>
        <begin position="150"/>
        <end position="175"/>
    </location>
</feature>
<dbReference type="AlphaFoldDB" id="A0AAU9XAB5"/>
<evidence type="ECO:0000313" key="11">
    <source>
        <dbReference type="EMBL" id="CAH3141534.1"/>
    </source>
</evidence>
<comment type="similarity">
    <text evidence="2 8">Belongs to the MINDY deubiquitinase family. FAM188 subfamily.</text>
</comment>
<accession>A0AAU9XAB5</accession>
<evidence type="ECO:0000256" key="4">
    <source>
        <dbReference type="ARBA" id="ARBA00022786"/>
    </source>
</evidence>
<feature type="compositionally biased region" description="Basic and acidic residues" evidence="9">
    <location>
        <begin position="134"/>
        <end position="148"/>
    </location>
</feature>
<protein>
    <recommendedName>
        <fullName evidence="8">Ubiquitin carboxyl-terminal hydrolase MINDY</fullName>
        <ecNumber evidence="8">3.4.19.12</ecNumber>
    </recommendedName>
</protein>
<dbReference type="PANTHER" id="PTHR12473:SF8">
    <property type="entry name" value="UBIQUITIN CARBOXYL-TERMINAL HYDROLASE MINDY-4-RELATED"/>
    <property type="match status" value="1"/>
</dbReference>
<feature type="compositionally biased region" description="Low complexity" evidence="9">
    <location>
        <begin position="235"/>
        <end position="249"/>
    </location>
</feature>
<evidence type="ECO:0000256" key="2">
    <source>
        <dbReference type="ARBA" id="ARBA00011074"/>
    </source>
</evidence>
<feature type="compositionally biased region" description="Basic and acidic residues" evidence="9">
    <location>
        <begin position="92"/>
        <end position="110"/>
    </location>
</feature>
<feature type="compositionally biased region" description="Polar residues" evidence="9">
    <location>
        <begin position="111"/>
        <end position="125"/>
    </location>
</feature>
<keyword evidence="12" id="KW-1185">Reference proteome</keyword>
<comment type="function">
    <text evidence="8">Hydrolase that can remove 'Lys-48'-linked conjugated ubiquitin from proteins.</text>
</comment>
<dbReference type="InterPro" id="IPR059022">
    <property type="entry name" value="MINDY4_N"/>
</dbReference>
<feature type="region of interest" description="Disordered" evidence="9">
    <location>
        <begin position="259"/>
        <end position="278"/>
    </location>
</feature>
<evidence type="ECO:0000313" key="12">
    <source>
        <dbReference type="Proteomes" id="UP001159428"/>
    </source>
</evidence>
<dbReference type="InterPro" id="IPR039785">
    <property type="entry name" value="MINY3/4"/>
</dbReference>
<feature type="compositionally biased region" description="Low complexity" evidence="9">
    <location>
        <begin position="176"/>
        <end position="202"/>
    </location>
</feature>
<organism evidence="11 12">
    <name type="scientific">Pocillopora meandrina</name>
    <dbReference type="NCBI Taxonomy" id="46732"/>
    <lineage>
        <taxon>Eukaryota</taxon>
        <taxon>Metazoa</taxon>
        <taxon>Cnidaria</taxon>
        <taxon>Anthozoa</taxon>
        <taxon>Hexacorallia</taxon>
        <taxon>Scleractinia</taxon>
        <taxon>Astrocoeniina</taxon>
        <taxon>Pocilloporidae</taxon>
        <taxon>Pocillopora</taxon>
    </lineage>
</organism>
<sequence length="762" mass="84752">MSDAVISLTASLVREYLSRKGLKNTLQTLDKEMPRSDDSISNRVQLAKEMHIEKLMKKNKELPEPFRTMLEVMVKCIKEQGGLSSSLSVGAEKVHERPRSSREARKDSRNKTMAQPSNSDVLNQSDKLDDEDDRKDYDDLLKQLEKPARNTPTTKPSLLTNDLRTKVNSNQSYSIGGSANSSVSTGSSGFSEPSMTTPTMSSDSKAKLKSKRRPHATGGPVISSGLAGKRDLRLRPGSGRLSSSLSALNNGSLFGDDEVSKEQNIAQTQKLDAQDNHIDRLPRSQDFSLDQSGKDSHQLGDISPRESRKTTSHRSSTRNQPPSNFKVHKAKSSDLVFEDVDEDLDQELAQLSLGPKKIASVDVQSKPISLEIAMGLKNLIFGTATASFNPEWRNQSFSFCDLYQLEYGIVQLKGGPCGVLAAVQGFVLKHLLFGGKKGDRKKKLQPSSRERTKALTSALSEILWRAGNSKTATVALPTGGSNFFGAGRYKPDQLTEALVLHDFKSSESLHSFLSQNITQFESDKSSGCILLLYSAILSRSIQKVISDMDEPTNTLMGAHGYCTQEMVNLIVTGKATSNTFDNIMEIDTGGAKKNVFKGIEKQSDIGLLSLFEHYKSCEVGINFKSPKYPIWVICSESHFSVLFSVDRNLLDDWKLEKKFDLYYYDGLARQEEEIKLTIDTTRECPDYKDTDLVPPLEHCIRTRFVNHSDLRENFFVLEACPGAQLEFSVAKKNTRNKCKGEESLFKPQSFAIIFLKAWIVSK</sequence>
<feature type="region of interest" description="Disordered" evidence="9">
    <location>
        <begin position="285"/>
        <end position="330"/>
    </location>
</feature>
<proteinExistence type="inferred from homology"/>